<gene>
    <name evidence="10" type="ORF">JM946_14890</name>
</gene>
<dbReference type="InterPro" id="IPR000014">
    <property type="entry name" value="PAS"/>
</dbReference>
<dbReference type="PROSITE" id="PS50113">
    <property type="entry name" value="PAC"/>
    <property type="match status" value="1"/>
</dbReference>
<dbReference type="SMART" id="SM00091">
    <property type="entry name" value="PAS"/>
    <property type="match status" value="1"/>
</dbReference>
<comment type="catalytic activity">
    <reaction evidence="1">
        <text>ATP + protein L-histidine = ADP + protein N-phospho-L-histidine.</text>
        <dbReference type="EC" id="2.7.13.3"/>
    </reaction>
</comment>
<protein>
    <recommendedName>
        <fullName evidence="2">histidine kinase</fullName>
        <ecNumber evidence="2">2.7.13.3</ecNumber>
    </recommendedName>
</protein>
<dbReference type="SUPFAM" id="SSF55874">
    <property type="entry name" value="ATPase domain of HSP90 chaperone/DNA topoisomerase II/histidine kinase"/>
    <property type="match status" value="1"/>
</dbReference>
<dbReference type="SUPFAM" id="SSF52172">
    <property type="entry name" value="CheY-like"/>
    <property type="match status" value="1"/>
</dbReference>
<dbReference type="PROSITE" id="PS50112">
    <property type="entry name" value="PAS"/>
    <property type="match status" value="1"/>
</dbReference>
<dbReference type="Gene3D" id="1.10.287.130">
    <property type="match status" value="1"/>
</dbReference>
<sequence>MGPKQGDTASAGAANDKGSVTHSLQNSGTHLARLIDGIRDCAIYMIDPRGNVVSWNPGAERIKGYSAEEIVGRHFSEFYTPEDRASGLPARALAAAEKAGKFEGEGWRLRKDGTKFWASVLIDALRSPEGELVGFAKITRDMTERRLMQEQLHQSQKMEAIGQLTGGVAHDFNNLLTVILGNLDTLAQQLPAEQLRWRRSVEQALRAAERAAGLTQQLLAFARRQPLKPKPVELNRLLASWTDMIRRTLPESISIRRVEDEGAGIVEVDANQLESALLNLVVNARDAMPNGGTLTIETATALLGAEDVKLQPDLRPGSYAVICVTDTGMGMTPEVLERAFDPFFTTKPIGQGTGLGLSQVFGFVKQSGGNLKLYSRPGHGTTIKMYLPQVDDGQERSAQQGAVATMNRARKETILVVEDNDAVRSFTCDTLRDFGFNVIESVDASEALRILDHNRNVDLLFTDIGLPGLNGRELAATVQRRYPQLRVLFTSGYAQMPSPTTSRSVMDIPLLSKPFTRAQLYERISQSLET</sequence>
<dbReference type="CDD" id="cd00082">
    <property type="entry name" value="HisKA"/>
    <property type="match status" value="1"/>
</dbReference>
<dbReference type="PROSITE" id="PS50110">
    <property type="entry name" value="RESPONSE_REGULATORY"/>
    <property type="match status" value="1"/>
</dbReference>
<dbReference type="InterPro" id="IPR036890">
    <property type="entry name" value="HATPase_C_sf"/>
</dbReference>
<dbReference type="NCBIfam" id="TIGR00229">
    <property type="entry name" value="sensory_box"/>
    <property type="match status" value="1"/>
</dbReference>
<dbReference type="Gene3D" id="3.30.450.20">
    <property type="entry name" value="PAS domain"/>
    <property type="match status" value="1"/>
</dbReference>
<name>A0ABS1WYL1_9GAMM</name>
<evidence type="ECO:0000256" key="1">
    <source>
        <dbReference type="ARBA" id="ARBA00000085"/>
    </source>
</evidence>
<dbReference type="InterPro" id="IPR036097">
    <property type="entry name" value="HisK_dim/P_sf"/>
</dbReference>
<dbReference type="RefSeq" id="WP_203168088.1">
    <property type="nucleotide sequence ID" value="NZ_JAEVLS010000003.1"/>
</dbReference>
<evidence type="ECO:0000259" key="6">
    <source>
        <dbReference type="PROSITE" id="PS50109"/>
    </source>
</evidence>
<dbReference type="Pfam" id="PF02518">
    <property type="entry name" value="HATPase_c"/>
    <property type="match status" value="1"/>
</dbReference>
<feature type="modified residue" description="4-aspartylphosphate" evidence="4">
    <location>
        <position position="463"/>
    </location>
</feature>
<dbReference type="EMBL" id="JAEVLS010000003">
    <property type="protein sequence ID" value="MBM0106017.1"/>
    <property type="molecule type" value="Genomic_DNA"/>
</dbReference>
<dbReference type="InterPro" id="IPR004358">
    <property type="entry name" value="Sig_transdc_His_kin-like_C"/>
</dbReference>
<dbReference type="PROSITE" id="PS50109">
    <property type="entry name" value="HIS_KIN"/>
    <property type="match status" value="1"/>
</dbReference>
<reference evidence="10 11" key="1">
    <citation type="journal article" date="2021" name="Int. J. Syst. Evol. Microbiol.">
        <title>Steroidobacter gossypii sp. nov., isolated from soil of cotton cropping field.</title>
        <authorList>
            <person name="Huang R."/>
            <person name="Yang S."/>
            <person name="Zhen C."/>
            <person name="Liu W."/>
        </authorList>
    </citation>
    <scope>NUCLEOTIDE SEQUENCE [LARGE SCALE GENOMIC DNA]</scope>
    <source>
        <strain evidence="10 11">S1-65</strain>
    </source>
</reference>
<keyword evidence="11" id="KW-1185">Reference proteome</keyword>
<feature type="domain" description="PAC" evidence="9">
    <location>
        <begin position="102"/>
        <end position="154"/>
    </location>
</feature>
<evidence type="ECO:0000256" key="3">
    <source>
        <dbReference type="ARBA" id="ARBA00022553"/>
    </source>
</evidence>
<dbReference type="InterPro" id="IPR035965">
    <property type="entry name" value="PAS-like_dom_sf"/>
</dbReference>
<evidence type="ECO:0000313" key="10">
    <source>
        <dbReference type="EMBL" id="MBM0106017.1"/>
    </source>
</evidence>
<proteinExistence type="predicted"/>
<dbReference type="Gene3D" id="3.40.50.2300">
    <property type="match status" value="1"/>
</dbReference>
<evidence type="ECO:0000256" key="4">
    <source>
        <dbReference type="PROSITE-ProRule" id="PRU00169"/>
    </source>
</evidence>
<dbReference type="InterPro" id="IPR005467">
    <property type="entry name" value="His_kinase_dom"/>
</dbReference>
<dbReference type="SMART" id="SM00388">
    <property type="entry name" value="HisKA"/>
    <property type="match status" value="1"/>
</dbReference>
<feature type="domain" description="Response regulatory" evidence="7">
    <location>
        <begin position="413"/>
        <end position="528"/>
    </location>
</feature>
<dbReference type="EC" id="2.7.13.3" evidence="2"/>
<evidence type="ECO:0000313" key="11">
    <source>
        <dbReference type="Proteomes" id="UP000661077"/>
    </source>
</evidence>
<dbReference type="InterPro" id="IPR011006">
    <property type="entry name" value="CheY-like_superfamily"/>
</dbReference>
<keyword evidence="3 4" id="KW-0597">Phosphoprotein</keyword>
<feature type="domain" description="PAS" evidence="8">
    <location>
        <begin position="27"/>
        <end position="84"/>
    </location>
</feature>
<evidence type="ECO:0000256" key="2">
    <source>
        <dbReference type="ARBA" id="ARBA00012438"/>
    </source>
</evidence>
<evidence type="ECO:0000259" key="9">
    <source>
        <dbReference type="PROSITE" id="PS50113"/>
    </source>
</evidence>
<dbReference type="Pfam" id="PF00512">
    <property type="entry name" value="HisKA"/>
    <property type="match status" value="1"/>
</dbReference>
<feature type="region of interest" description="Disordered" evidence="5">
    <location>
        <begin position="1"/>
        <end position="23"/>
    </location>
</feature>
<dbReference type="PANTHER" id="PTHR43065:SF49">
    <property type="entry name" value="HISTIDINE KINASE"/>
    <property type="match status" value="1"/>
</dbReference>
<dbReference type="Proteomes" id="UP000661077">
    <property type="component" value="Unassembled WGS sequence"/>
</dbReference>
<dbReference type="PRINTS" id="PR00344">
    <property type="entry name" value="BCTRLSENSOR"/>
</dbReference>
<dbReference type="InterPro" id="IPR001789">
    <property type="entry name" value="Sig_transdc_resp-reg_receiver"/>
</dbReference>
<evidence type="ECO:0000259" key="8">
    <source>
        <dbReference type="PROSITE" id="PS50112"/>
    </source>
</evidence>
<organism evidence="10 11">
    <name type="scientific">Steroidobacter gossypii</name>
    <dbReference type="NCBI Taxonomy" id="2805490"/>
    <lineage>
        <taxon>Bacteria</taxon>
        <taxon>Pseudomonadati</taxon>
        <taxon>Pseudomonadota</taxon>
        <taxon>Gammaproteobacteria</taxon>
        <taxon>Steroidobacterales</taxon>
        <taxon>Steroidobacteraceae</taxon>
        <taxon>Steroidobacter</taxon>
    </lineage>
</organism>
<accession>A0ABS1WYL1</accession>
<dbReference type="Pfam" id="PF13426">
    <property type="entry name" value="PAS_9"/>
    <property type="match status" value="1"/>
</dbReference>
<comment type="caution">
    <text evidence="10">The sequence shown here is derived from an EMBL/GenBank/DDBJ whole genome shotgun (WGS) entry which is preliminary data.</text>
</comment>
<evidence type="ECO:0000256" key="5">
    <source>
        <dbReference type="SAM" id="MobiDB-lite"/>
    </source>
</evidence>
<feature type="domain" description="Histidine kinase" evidence="6">
    <location>
        <begin position="167"/>
        <end position="391"/>
    </location>
</feature>
<evidence type="ECO:0000259" key="7">
    <source>
        <dbReference type="PROSITE" id="PS50110"/>
    </source>
</evidence>
<dbReference type="InterPro" id="IPR003594">
    <property type="entry name" value="HATPase_dom"/>
</dbReference>
<dbReference type="SUPFAM" id="SSF55785">
    <property type="entry name" value="PYP-like sensor domain (PAS domain)"/>
    <property type="match status" value="1"/>
</dbReference>
<dbReference type="SUPFAM" id="SSF47384">
    <property type="entry name" value="Homodimeric domain of signal transducing histidine kinase"/>
    <property type="match status" value="1"/>
</dbReference>
<dbReference type="SMART" id="SM00387">
    <property type="entry name" value="HATPase_c"/>
    <property type="match status" value="1"/>
</dbReference>
<dbReference type="CDD" id="cd00130">
    <property type="entry name" value="PAS"/>
    <property type="match status" value="1"/>
</dbReference>
<dbReference type="Gene3D" id="3.30.565.10">
    <property type="entry name" value="Histidine kinase-like ATPase, C-terminal domain"/>
    <property type="match status" value="1"/>
</dbReference>
<dbReference type="Pfam" id="PF00072">
    <property type="entry name" value="Response_reg"/>
    <property type="match status" value="1"/>
</dbReference>
<dbReference type="SMART" id="SM00448">
    <property type="entry name" value="REC"/>
    <property type="match status" value="1"/>
</dbReference>
<dbReference type="PANTHER" id="PTHR43065">
    <property type="entry name" value="SENSOR HISTIDINE KINASE"/>
    <property type="match status" value="1"/>
</dbReference>
<dbReference type="InterPro" id="IPR003661">
    <property type="entry name" value="HisK_dim/P_dom"/>
</dbReference>
<dbReference type="InterPro" id="IPR000700">
    <property type="entry name" value="PAS-assoc_C"/>
</dbReference>